<gene>
    <name evidence="7" type="ORF">OU798_20000</name>
</gene>
<dbReference type="InterPro" id="IPR013320">
    <property type="entry name" value="ConA-like_dom_sf"/>
</dbReference>
<keyword evidence="4" id="KW-0106">Calcium</keyword>
<dbReference type="Proteomes" id="UP001145087">
    <property type="component" value="Unassembled WGS sequence"/>
</dbReference>
<dbReference type="InterPro" id="IPR050883">
    <property type="entry name" value="PNGase"/>
</dbReference>
<dbReference type="EC" id="3.2.1.-" evidence="7"/>
<keyword evidence="7" id="KW-0326">Glycosidase</keyword>
<sequence>MRYLILNILFVPILSFACSGEGKLKYVNPFIGTSQTLHPSNWEGHGRTYPGAVAPFGYIQLSPETSVGAWKGYEYKNQKIYFFSTFGHLSGYPDGSAGRCFVMPVENTKSFELRKTNRPFNHSDECAEPGYYKVKFADNGTMVETTASTRAGMFRFTFPKDVTPKIFIGDIGEFEFVTNSILNGSNRNVCLEFNTEWTSFEKQDGGLLLSFKNPITNTILLKLSSSSVSSENAKDNLYSEIPDWNFDRLKNNTQSDWEKHLSLIDVKKGSVQNKTKFYTALYHSLLFPWVVSDVNKEYKGGDNKIHIAKGTNHYGSFSPWDTFRSLHPLFCLIAPERQKDMIISILEIYEQTGQLPTDPMTGYHAIPIIVDSYFKNINDFDKSLAYRAMKESIMEEPFYYEDMTSYIQKGYVPMSFPESVTRTVEYAYNDWALSQYSKKVMNNSDDYSDLFERGLNYRNLFDPDQLFLVPRGEDGFVNSQGNFGFKEGDKWNYSLFVPHNIRDLINLKGGNIEFTTFLHNAIKSRKIMFDNEPNFHIPYLFNYANCPSKTQECIADIRTKYFSDIESGLPGNDDLGSMSSWFVFNALGFYPVCPGVPEYNIGTPLFEEVIIHYSNGNNFLLKASNVSNQNKYIQTTTLNGKDFNNSWLSHSTLISGGELRFVMDNIPSDWAKEQVQNPYSITQNEVDVIVKNISSKKNKVEPNELFWVNFELQNRGATGVKKVHLYANGIEVASTNVYVEKEELVVDSVGCRLYKPGIVEYNIKDSDKKAKVTVNESDIRKIEYSQLAYSPLIKDTAIQEVSFTVKNVGGKIDTPVVKLVLNSRLIKEESISLEPGESASLTYKFTQYELGINTVEVENLSGVFKVYNKNVLATLVDLGVQNKSEGVFTDKSGFLNHGKVRSKNPLQENDFGFDSTAYVEIENNSSFSALKNAITLMCWVKVSKANQNLSSIITQGDHNVIQLINNREIEFFAGGWGRGICLVGLPPDIIGTWHHIAGVCDGLTLKVYIDGELKGTAEVSNQVPLNTQANWNLGRNEEFPNKRIFDGKIESTKIFATPLSQNEIMKIISDEKNKF</sequence>
<dbReference type="NCBIfam" id="TIGR01180">
    <property type="entry name" value="aman2_put"/>
    <property type="match status" value="1"/>
</dbReference>
<dbReference type="Pfam" id="PF07971">
    <property type="entry name" value="Glyco_hydro_92"/>
    <property type="match status" value="1"/>
</dbReference>
<dbReference type="Pfam" id="PF17678">
    <property type="entry name" value="Glyco_hydro_92N"/>
    <property type="match status" value="1"/>
</dbReference>
<dbReference type="GO" id="GO:0000224">
    <property type="term" value="F:peptide-N4-(N-acetyl-beta-glucosaminyl)asparagine amidase activity"/>
    <property type="evidence" value="ECO:0007669"/>
    <property type="project" value="TreeGrafter"/>
</dbReference>
<dbReference type="Gene3D" id="2.70.98.10">
    <property type="match status" value="1"/>
</dbReference>
<evidence type="ECO:0000313" key="7">
    <source>
        <dbReference type="EMBL" id="MCY1722644.1"/>
    </source>
</evidence>
<dbReference type="Gene3D" id="1.20.1050.60">
    <property type="entry name" value="alpha-1,2-mannosidase"/>
    <property type="match status" value="1"/>
</dbReference>
<evidence type="ECO:0000256" key="5">
    <source>
        <dbReference type="ARBA" id="ARBA00023157"/>
    </source>
</evidence>
<dbReference type="SUPFAM" id="SSF48208">
    <property type="entry name" value="Six-hairpin glycosidases"/>
    <property type="match status" value="1"/>
</dbReference>
<dbReference type="PANTHER" id="PTHR12143">
    <property type="entry name" value="PEPTIDE N-GLYCANASE PNGASE -RELATED"/>
    <property type="match status" value="1"/>
</dbReference>
<dbReference type="InterPro" id="IPR006558">
    <property type="entry name" value="LamG-like"/>
</dbReference>
<dbReference type="Gene3D" id="2.60.120.200">
    <property type="match status" value="1"/>
</dbReference>
<keyword evidence="7" id="KW-0378">Hydrolase</keyword>
<dbReference type="FunFam" id="3.30.2080.10:FF:000001">
    <property type="entry name" value="Alpha-1,2-mannosidase subfamily"/>
    <property type="match status" value="1"/>
</dbReference>
<dbReference type="GO" id="GO:0005829">
    <property type="term" value="C:cytosol"/>
    <property type="evidence" value="ECO:0007669"/>
    <property type="project" value="TreeGrafter"/>
</dbReference>
<dbReference type="SMART" id="SM00560">
    <property type="entry name" value="LamGL"/>
    <property type="match status" value="1"/>
</dbReference>
<organism evidence="7 8">
    <name type="scientific">Draconibacterium aestuarii</name>
    <dbReference type="NCBI Taxonomy" id="2998507"/>
    <lineage>
        <taxon>Bacteria</taxon>
        <taxon>Pseudomonadati</taxon>
        <taxon>Bacteroidota</taxon>
        <taxon>Bacteroidia</taxon>
        <taxon>Marinilabiliales</taxon>
        <taxon>Prolixibacteraceae</taxon>
        <taxon>Draconibacterium</taxon>
    </lineage>
</organism>
<comment type="cofactor">
    <cofactor evidence="1">
        <name>Ca(2+)</name>
        <dbReference type="ChEBI" id="CHEBI:29108"/>
    </cofactor>
</comment>
<dbReference type="Gene3D" id="1.20.1610.10">
    <property type="entry name" value="alpha-1,2-mannosidases domains"/>
    <property type="match status" value="1"/>
</dbReference>
<reference evidence="7" key="1">
    <citation type="submission" date="2022-11" db="EMBL/GenBank/DDBJ databases">
        <title>Marilongibacter aestuarii gen. nov., sp. nov., isolated from tidal flat sediment.</title>
        <authorList>
            <person name="Jiayan W."/>
        </authorList>
    </citation>
    <scope>NUCLEOTIDE SEQUENCE</scope>
    <source>
        <strain evidence="7">Z1-6</strain>
    </source>
</reference>
<evidence type="ECO:0000313" key="8">
    <source>
        <dbReference type="Proteomes" id="UP001145087"/>
    </source>
</evidence>
<evidence type="ECO:0000256" key="3">
    <source>
        <dbReference type="ARBA" id="ARBA00022729"/>
    </source>
</evidence>
<protein>
    <submittedName>
        <fullName evidence="7">GH92 family glycosyl hydrolase</fullName>
        <ecNumber evidence="7">3.2.1.-</ecNumber>
    </submittedName>
</protein>
<dbReference type="SUPFAM" id="SSF49899">
    <property type="entry name" value="Concanavalin A-like lectins/glucanases"/>
    <property type="match status" value="1"/>
</dbReference>
<dbReference type="PANTHER" id="PTHR12143:SF39">
    <property type="entry name" value="SECRETED PROTEIN"/>
    <property type="match status" value="1"/>
</dbReference>
<proteinExistence type="predicted"/>
<dbReference type="InterPro" id="IPR012939">
    <property type="entry name" value="Glyco_hydro_92"/>
</dbReference>
<keyword evidence="3" id="KW-0732">Signal</keyword>
<dbReference type="GO" id="GO:0004553">
    <property type="term" value="F:hydrolase activity, hydrolyzing O-glycosyl compounds"/>
    <property type="evidence" value="ECO:0007669"/>
    <property type="project" value="UniProtKB-ARBA"/>
</dbReference>
<dbReference type="EMBL" id="JAPOHD010000061">
    <property type="protein sequence ID" value="MCY1722644.1"/>
    <property type="molecule type" value="Genomic_DNA"/>
</dbReference>
<evidence type="ECO:0000256" key="4">
    <source>
        <dbReference type="ARBA" id="ARBA00022837"/>
    </source>
</evidence>
<evidence type="ECO:0000256" key="2">
    <source>
        <dbReference type="ARBA" id="ARBA00011245"/>
    </source>
</evidence>
<dbReference type="PROSITE" id="PS51257">
    <property type="entry name" value="PROKAR_LIPOPROTEIN"/>
    <property type="match status" value="1"/>
</dbReference>
<evidence type="ECO:0000256" key="1">
    <source>
        <dbReference type="ARBA" id="ARBA00001913"/>
    </source>
</evidence>
<dbReference type="GO" id="GO:0006516">
    <property type="term" value="P:glycoprotein catabolic process"/>
    <property type="evidence" value="ECO:0007669"/>
    <property type="project" value="TreeGrafter"/>
</dbReference>
<dbReference type="Gene3D" id="3.30.2080.10">
    <property type="entry name" value="GH92 mannosidase domain"/>
    <property type="match status" value="1"/>
</dbReference>
<dbReference type="GO" id="GO:0030246">
    <property type="term" value="F:carbohydrate binding"/>
    <property type="evidence" value="ECO:0007669"/>
    <property type="project" value="InterPro"/>
</dbReference>
<comment type="caution">
    <text evidence="7">The sequence shown here is derived from an EMBL/GenBank/DDBJ whole genome shotgun (WGS) entry which is preliminary data.</text>
</comment>
<comment type="subunit">
    <text evidence="2">Monomer.</text>
</comment>
<dbReference type="InterPro" id="IPR008928">
    <property type="entry name" value="6-hairpin_glycosidase_sf"/>
</dbReference>
<feature type="domain" description="LamG-like jellyroll fold" evidence="6">
    <location>
        <begin position="932"/>
        <end position="1062"/>
    </location>
</feature>
<keyword evidence="8" id="KW-1185">Reference proteome</keyword>
<dbReference type="InterPro" id="IPR041371">
    <property type="entry name" value="GH92_N"/>
</dbReference>
<dbReference type="GO" id="GO:0005975">
    <property type="term" value="P:carbohydrate metabolic process"/>
    <property type="evidence" value="ECO:0007669"/>
    <property type="project" value="InterPro"/>
</dbReference>
<keyword evidence="5" id="KW-1015">Disulfide bond</keyword>
<dbReference type="AlphaFoldDB" id="A0A9X3F8R1"/>
<dbReference type="Pfam" id="PF13385">
    <property type="entry name" value="Laminin_G_3"/>
    <property type="match status" value="1"/>
</dbReference>
<dbReference type="InterPro" id="IPR014718">
    <property type="entry name" value="GH-type_carb-bd"/>
</dbReference>
<name>A0A9X3F8R1_9BACT</name>
<evidence type="ECO:0000259" key="6">
    <source>
        <dbReference type="SMART" id="SM00560"/>
    </source>
</evidence>
<accession>A0A9X3F8R1</accession>
<dbReference type="InterPro" id="IPR005887">
    <property type="entry name" value="GH92_a_mannosidase_put"/>
</dbReference>
<dbReference type="RefSeq" id="WP_343334967.1">
    <property type="nucleotide sequence ID" value="NZ_JAPOHD010000061.1"/>
</dbReference>